<keyword evidence="3" id="KW-1185">Reference proteome</keyword>
<proteinExistence type="predicted"/>
<organism evidence="2 3">
    <name type="scientific">Paraglomus occultum</name>
    <dbReference type="NCBI Taxonomy" id="144539"/>
    <lineage>
        <taxon>Eukaryota</taxon>
        <taxon>Fungi</taxon>
        <taxon>Fungi incertae sedis</taxon>
        <taxon>Mucoromycota</taxon>
        <taxon>Glomeromycotina</taxon>
        <taxon>Glomeromycetes</taxon>
        <taxon>Paraglomerales</taxon>
        <taxon>Paraglomeraceae</taxon>
        <taxon>Paraglomus</taxon>
    </lineage>
</organism>
<comment type="caution">
    <text evidence="2">The sequence shown here is derived from an EMBL/GenBank/DDBJ whole genome shotgun (WGS) entry which is preliminary data.</text>
</comment>
<dbReference type="Proteomes" id="UP000789572">
    <property type="component" value="Unassembled WGS sequence"/>
</dbReference>
<evidence type="ECO:0000313" key="3">
    <source>
        <dbReference type="Proteomes" id="UP000789572"/>
    </source>
</evidence>
<name>A0A9N9BHF0_9GLOM</name>
<feature type="region of interest" description="Disordered" evidence="1">
    <location>
        <begin position="1"/>
        <end position="33"/>
    </location>
</feature>
<dbReference type="EMBL" id="CAJVPJ010000977">
    <property type="protein sequence ID" value="CAG8568797.1"/>
    <property type="molecule type" value="Genomic_DNA"/>
</dbReference>
<gene>
    <name evidence="2" type="ORF">POCULU_LOCUS5885</name>
</gene>
<evidence type="ECO:0000256" key="1">
    <source>
        <dbReference type="SAM" id="MobiDB-lite"/>
    </source>
</evidence>
<reference evidence="2" key="1">
    <citation type="submission" date="2021-06" db="EMBL/GenBank/DDBJ databases">
        <authorList>
            <person name="Kallberg Y."/>
            <person name="Tangrot J."/>
            <person name="Rosling A."/>
        </authorList>
    </citation>
    <scope>NUCLEOTIDE SEQUENCE</scope>
    <source>
        <strain evidence="2">IA702</strain>
    </source>
</reference>
<accession>A0A9N9BHF0</accession>
<feature type="compositionally biased region" description="Basic and acidic residues" evidence="1">
    <location>
        <begin position="1"/>
        <end position="10"/>
    </location>
</feature>
<sequence length="98" mass="10498">MTDSSAEKVLAKARHPAGTSSHEEDTPPPYTPIATAHTATVISPAGNDLDLSKLETGRSTINTSQNSRPYVTNYLCCFRLLDTASVLEQRGHGELSVV</sequence>
<dbReference type="AlphaFoldDB" id="A0A9N9BHF0"/>
<evidence type="ECO:0000313" key="2">
    <source>
        <dbReference type="EMBL" id="CAG8568797.1"/>
    </source>
</evidence>
<protein>
    <submittedName>
        <fullName evidence="2">6702_t:CDS:1</fullName>
    </submittedName>
</protein>